<proteinExistence type="predicted"/>
<feature type="transmembrane region" description="Helical" evidence="1">
    <location>
        <begin position="365"/>
        <end position="387"/>
    </location>
</feature>
<dbReference type="Pfam" id="PF03351">
    <property type="entry name" value="DOMON"/>
    <property type="match status" value="1"/>
</dbReference>
<keyword evidence="1" id="KW-0472">Membrane</keyword>
<evidence type="ECO:0000256" key="1">
    <source>
        <dbReference type="SAM" id="Phobius"/>
    </source>
</evidence>
<organism evidence="3 4">
    <name type="scientific">Porites evermanni</name>
    <dbReference type="NCBI Taxonomy" id="104178"/>
    <lineage>
        <taxon>Eukaryota</taxon>
        <taxon>Metazoa</taxon>
        <taxon>Cnidaria</taxon>
        <taxon>Anthozoa</taxon>
        <taxon>Hexacorallia</taxon>
        <taxon>Scleractinia</taxon>
        <taxon>Fungiina</taxon>
        <taxon>Poritidae</taxon>
        <taxon>Porites</taxon>
    </lineage>
</organism>
<name>A0ABN8S9F0_9CNID</name>
<dbReference type="CDD" id="cd09631">
    <property type="entry name" value="DOMON_DOH"/>
    <property type="match status" value="1"/>
</dbReference>
<evidence type="ECO:0000259" key="2">
    <source>
        <dbReference type="PROSITE" id="PS50836"/>
    </source>
</evidence>
<reference evidence="3 4" key="1">
    <citation type="submission" date="2022-05" db="EMBL/GenBank/DDBJ databases">
        <authorList>
            <consortium name="Genoscope - CEA"/>
            <person name="William W."/>
        </authorList>
    </citation>
    <scope>NUCLEOTIDE SEQUENCE [LARGE SCALE GENOMIC DNA]</scope>
</reference>
<comment type="caution">
    <text evidence="3">The sequence shown here is derived from an EMBL/GenBank/DDBJ whole genome shotgun (WGS) entry which is preliminary data.</text>
</comment>
<dbReference type="Proteomes" id="UP001159427">
    <property type="component" value="Unassembled WGS sequence"/>
</dbReference>
<dbReference type="EMBL" id="CALNXI010002457">
    <property type="protein sequence ID" value="CAH3187895.1"/>
    <property type="molecule type" value="Genomic_DNA"/>
</dbReference>
<evidence type="ECO:0000313" key="3">
    <source>
        <dbReference type="EMBL" id="CAH3187895.1"/>
    </source>
</evidence>
<dbReference type="PANTHER" id="PTHR10157">
    <property type="entry name" value="DOPAMINE BETA HYDROXYLASE RELATED"/>
    <property type="match status" value="1"/>
</dbReference>
<gene>
    <name evidence="3" type="ORF">PEVE_00017998</name>
</gene>
<evidence type="ECO:0000313" key="4">
    <source>
        <dbReference type="Proteomes" id="UP001159427"/>
    </source>
</evidence>
<sequence>MNTADAFKLTQNVIAILSCFIVFMTSYPFYADATHASEGRDPIEQFESNVNFSKNFIVEWKVDHDSQSVEFLLKVTIDDKGWVLLGFLPASNDSYKPAQEDRLEGTKGDFVVTWFSSPGRTKTLDLNTIDTGKLQPDGNSTPLDYNVTVVHFAENSSDKVLRITRKLDTGDPLDVPITDQPMWIAGAYGNSDVYLTDLSNITAGGLDTLTFKKVIILRETTKNNSKKPWHKVLQEQVRKHWIGVVIGVAGLLTVVIVAAIYLSSKRGKEKVKKVKMTFYKDHRNPTNQNLVSAKKSSNRSIVLWVLRDACHELFCLIEDSYASGIQTKHKLHEIETKSLKFNPLCLRPITLLHPFHVTEQVRKHWIGVVIGVAGLLTVVIVAAIYLSSKRGKEKVKKVKMTFYKE</sequence>
<feature type="transmembrane region" description="Helical" evidence="1">
    <location>
        <begin position="241"/>
        <end position="262"/>
    </location>
</feature>
<keyword evidence="4" id="KW-1185">Reference proteome</keyword>
<keyword evidence="1" id="KW-0812">Transmembrane</keyword>
<dbReference type="PANTHER" id="PTHR10157:SF23">
    <property type="entry name" value="MOXD1 HOMOLOG 1"/>
    <property type="match status" value="1"/>
</dbReference>
<keyword evidence="1" id="KW-1133">Transmembrane helix</keyword>
<feature type="domain" description="DOMON" evidence="2">
    <location>
        <begin position="54"/>
        <end position="189"/>
    </location>
</feature>
<feature type="transmembrane region" description="Helical" evidence="1">
    <location>
        <begin position="12"/>
        <end position="30"/>
    </location>
</feature>
<dbReference type="InterPro" id="IPR005018">
    <property type="entry name" value="DOMON_domain"/>
</dbReference>
<dbReference type="InterPro" id="IPR045266">
    <property type="entry name" value="DOH_DOMON"/>
</dbReference>
<protein>
    <recommendedName>
        <fullName evidence="2">DOMON domain-containing protein</fullName>
    </recommendedName>
</protein>
<accession>A0ABN8S9F0</accession>
<dbReference type="PROSITE" id="PS50836">
    <property type="entry name" value="DOMON"/>
    <property type="match status" value="1"/>
</dbReference>
<dbReference type="InterPro" id="IPR000945">
    <property type="entry name" value="DBH-like"/>
</dbReference>